<dbReference type="InterPro" id="IPR006640">
    <property type="entry name" value="SprT-like_domain"/>
</dbReference>
<keyword evidence="8" id="KW-0863">Zinc-finger</keyword>
<dbReference type="GO" id="GO:0006281">
    <property type="term" value="P:DNA repair"/>
    <property type="evidence" value="ECO:0007669"/>
    <property type="project" value="UniProtKB-KW"/>
</dbReference>
<dbReference type="Pfam" id="PF10263">
    <property type="entry name" value="SprT-like"/>
    <property type="match status" value="1"/>
</dbReference>
<evidence type="ECO:0000256" key="2">
    <source>
        <dbReference type="ARBA" id="ARBA00004286"/>
    </source>
</evidence>
<dbReference type="GO" id="GO:0006508">
    <property type="term" value="P:proteolysis"/>
    <property type="evidence" value="ECO:0007669"/>
    <property type="project" value="UniProtKB-KW"/>
</dbReference>
<evidence type="ECO:0000256" key="6">
    <source>
        <dbReference type="ARBA" id="ARBA00022723"/>
    </source>
</evidence>
<accession>A0A6A6U791</accession>
<evidence type="ECO:0000256" key="14">
    <source>
        <dbReference type="ARBA" id="ARBA00030396"/>
    </source>
</evidence>
<name>A0A6A6U791_9PEZI</name>
<keyword evidence="4" id="KW-0158">Chromosome</keyword>
<dbReference type="InterPro" id="IPR006642">
    <property type="entry name" value="Rad18_UBZ4"/>
</dbReference>
<evidence type="ECO:0000256" key="7">
    <source>
        <dbReference type="ARBA" id="ARBA00022763"/>
    </source>
</evidence>
<organism evidence="18 19">
    <name type="scientific">Microthyrium microscopicum</name>
    <dbReference type="NCBI Taxonomy" id="703497"/>
    <lineage>
        <taxon>Eukaryota</taxon>
        <taxon>Fungi</taxon>
        <taxon>Dikarya</taxon>
        <taxon>Ascomycota</taxon>
        <taxon>Pezizomycotina</taxon>
        <taxon>Dothideomycetes</taxon>
        <taxon>Dothideomycetes incertae sedis</taxon>
        <taxon>Microthyriales</taxon>
        <taxon>Microthyriaceae</taxon>
        <taxon>Microthyrium</taxon>
    </lineage>
</organism>
<feature type="domain" description="UBZ4-type" evidence="17">
    <location>
        <begin position="295"/>
        <end position="319"/>
    </location>
</feature>
<dbReference type="PANTHER" id="PTHR21220:SF0">
    <property type="entry name" value="DNA-DEPENDENT METALLOPROTEASE SPRTN"/>
    <property type="match status" value="1"/>
</dbReference>
<proteinExistence type="inferred from homology"/>
<keyword evidence="12" id="KW-0234">DNA repair</keyword>
<evidence type="ECO:0000256" key="12">
    <source>
        <dbReference type="ARBA" id="ARBA00023204"/>
    </source>
</evidence>
<dbReference type="SMART" id="SM00731">
    <property type="entry name" value="SprT"/>
    <property type="match status" value="1"/>
</dbReference>
<dbReference type="GO" id="GO:0005634">
    <property type="term" value="C:nucleus"/>
    <property type="evidence" value="ECO:0007669"/>
    <property type="project" value="UniProtKB-SubCell"/>
</dbReference>
<feature type="compositionally biased region" description="Basic and acidic residues" evidence="15">
    <location>
        <begin position="255"/>
        <end position="270"/>
    </location>
</feature>
<keyword evidence="11" id="KW-0482">Metalloprotease</keyword>
<evidence type="ECO:0000313" key="19">
    <source>
        <dbReference type="Proteomes" id="UP000799302"/>
    </source>
</evidence>
<gene>
    <name evidence="18" type="ORF">BT63DRAFT_294081</name>
</gene>
<evidence type="ECO:0000256" key="11">
    <source>
        <dbReference type="ARBA" id="ARBA00023049"/>
    </source>
</evidence>
<reference evidence="18" key="1">
    <citation type="journal article" date="2020" name="Stud. Mycol.">
        <title>101 Dothideomycetes genomes: a test case for predicting lifestyles and emergence of pathogens.</title>
        <authorList>
            <person name="Haridas S."/>
            <person name="Albert R."/>
            <person name="Binder M."/>
            <person name="Bloem J."/>
            <person name="Labutti K."/>
            <person name="Salamov A."/>
            <person name="Andreopoulos B."/>
            <person name="Baker S."/>
            <person name="Barry K."/>
            <person name="Bills G."/>
            <person name="Bluhm B."/>
            <person name="Cannon C."/>
            <person name="Castanera R."/>
            <person name="Culley D."/>
            <person name="Daum C."/>
            <person name="Ezra D."/>
            <person name="Gonzalez J."/>
            <person name="Henrissat B."/>
            <person name="Kuo A."/>
            <person name="Liang C."/>
            <person name="Lipzen A."/>
            <person name="Lutzoni F."/>
            <person name="Magnuson J."/>
            <person name="Mondo S."/>
            <person name="Nolan M."/>
            <person name="Ohm R."/>
            <person name="Pangilinan J."/>
            <person name="Park H.-J."/>
            <person name="Ramirez L."/>
            <person name="Alfaro M."/>
            <person name="Sun H."/>
            <person name="Tritt A."/>
            <person name="Yoshinaga Y."/>
            <person name="Zwiers L.-H."/>
            <person name="Turgeon B."/>
            <person name="Goodwin S."/>
            <person name="Spatafora J."/>
            <person name="Crous P."/>
            <person name="Grigoriev I."/>
        </authorList>
    </citation>
    <scope>NUCLEOTIDE SEQUENCE</scope>
    <source>
        <strain evidence="18">CBS 115976</strain>
    </source>
</reference>
<keyword evidence="19" id="KW-1185">Reference proteome</keyword>
<keyword evidence="9" id="KW-0378">Hydrolase</keyword>
<evidence type="ECO:0000256" key="9">
    <source>
        <dbReference type="ARBA" id="ARBA00022801"/>
    </source>
</evidence>
<evidence type="ECO:0000256" key="5">
    <source>
        <dbReference type="ARBA" id="ARBA00022670"/>
    </source>
</evidence>
<sequence length="320" mass="35324">MPMTEEQATTAALSAITNPSPAQIAAATEVALILASGTDDSFIDVHQLFALYNALYFRSLLMARVELTWSPRLTLCAGICELTRDKTTRQNRVKLKLSEPLLKYRPRSDLLNTLLHESIHAYFFVVCPAAHIRDPDGGHGAGFTALADAINGHGGYGVTQFHTFHDEVDSYRTHVWLCDGPCRLHGPYFGLVKRAMNRAPGKSDGWWERHARECGGVYVKMGEPEMSRAQVEKLTGLKRAGRQKNKIDGWVKGGKKDEIVGDKTSNDAESKPLNSMKRALSSEIEAGDQGLKVALIACPICDKSIKDIYINEHLDAEHPP</sequence>
<dbReference type="OrthoDB" id="5236983at2759"/>
<dbReference type="GO" id="GO:0005694">
    <property type="term" value="C:chromosome"/>
    <property type="evidence" value="ECO:0007669"/>
    <property type="project" value="UniProtKB-SubCell"/>
</dbReference>
<dbReference type="GO" id="GO:0008270">
    <property type="term" value="F:zinc ion binding"/>
    <property type="evidence" value="ECO:0007669"/>
    <property type="project" value="UniProtKB-KW"/>
</dbReference>
<dbReference type="EMBL" id="MU004237">
    <property type="protein sequence ID" value="KAF2667516.1"/>
    <property type="molecule type" value="Genomic_DNA"/>
</dbReference>
<evidence type="ECO:0000313" key="18">
    <source>
        <dbReference type="EMBL" id="KAF2667516.1"/>
    </source>
</evidence>
<keyword evidence="7" id="KW-0227">DNA damage</keyword>
<evidence type="ECO:0000256" key="10">
    <source>
        <dbReference type="ARBA" id="ARBA00022833"/>
    </source>
</evidence>
<protein>
    <recommendedName>
        <fullName evidence="14">Protein with SprT-like domain at the N terminus</fullName>
    </recommendedName>
</protein>
<comment type="subcellular location">
    <subcellularLocation>
        <location evidence="2">Chromosome</location>
    </subcellularLocation>
    <subcellularLocation>
        <location evidence="1">Nucleus</location>
    </subcellularLocation>
</comment>
<dbReference type="GO" id="GO:0031593">
    <property type="term" value="F:polyubiquitin modification-dependent protein binding"/>
    <property type="evidence" value="ECO:0007669"/>
    <property type="project" value="TreeGrafter"/>
</dbReference>
<dbReference type="PANTHER" id="PTHR21220">
    <property type="entry name" value="DNA-DEPENDENT METALLOPROTEASE SPRTN"/>
    <property type="match status" value="1"/>
</dbReference>
<keyword evidence="6" id="KW-0479">Metal-binding</keyword>
<evidence type="ECO:0000256" key="1">
    <source>
        <dbReference type="ARBA" id="ARBA00004123"/>
    </source>
</evidence>
<evidence type="ECO:0000259" key="17">
    <source>
        <dbReference type="SMART" id="SM00734"/>
    </source>
</evidence>
<dbReference type="AlphaFoldDB" id="A0A6A6U791"/>
<evidence type="ECO:0000256" key="4">
    <source>
        <dbReference type="ARBA" id="ARBA00022454"/>
    </source>
</evidence>
<dbReference type="SMART" id="SM00734">
    <property type="entry name" value="ZnF_Rad18"/>
    <property type="match status" value="1"/>
</dbReference>
<dbReference type="GO" id="GO:0004222">
    <property type="term" value="F:metalloendopeptidase activity"/>
    <property type="evidence" value="ECO:0007669"/>
    <property type="project" value="InterPro"/>
</dbReference>
<keyword evidence="5" id="KW-0645">Protease</keyword>
<comment type="similarity">
    <text evidence="3">Belongs to the Spartan family.</text>
</comment>
<keyword evidence="13" id="KW-0539">Nucleus</keyword>
<dbReference type="InterPro" id="IPR044245">
    <property type="entry name" value="Spartan"/>
</dbReference>
<dbReference type="InterPro" id="IPR055220">
    <property type="entry name" value="SPRTN_ZBD"/>
</dbReference>
<feature type="region of interest" description="Disordered" evidence="15">
    <location>
        <begin position="255"/>
        <end position="274"/>
    </location>
</feature>
<evidence type="ECO:0000256" key="13">
    <source>
        <dbReference type="ARBA" id="ARBA00023242"/>
    </source>
</evidence>
<dbReference type="Proteomes" id="UP000799302">
    <property type="component" value="Unassembled WGS sequence"/>
</dbReference>
<evidence type="ECO:0000256" key="3">
    <source>
        <dbReference type="ARBA" id="ARBA00010724"/>
    </source>
</evidence>
<keyword evidence="10" id="KW-0862">Zinc</keyword>
<evidence type="ECO:0000259" key="16">
    <source>
        <dbReference type="SMART" id="SM00731"/>
    </source>
</evidence>
<dbReference type="GO" id="GO:0003697">
    <property type="term" value="F:single-stranded DNA binding"/>
    <property type="evidence" value="ECO:0007669"/>
    <property type="project" value="InterPro"/>
</dbReference>
<evidence type="ECO:0000256" key="8">
    <source>
        <dbReference type="ARBA" id="ARBA00022771"/>
    </source>
</evidence>
<evidence type="ECO:0000256" key="15">
    <source>
        <dbReference type="SAM" id="MobiDB-lite"/>
    </source>
</evidence>
<dbReference type="Pfam" id="PF22934">
    <property type="entry name" value="SPRTN_ZBD"/>
    <property type="match status" value="1"/>
</dbReference>
<feature type="domain" description="SprT-like" evidence="16">
    <location>
        <begin position="43"/>
        <end position="221"/>
    </location>
</feature>